<evidence type="ECO:0000313" key="2">
    <source>
        <dbReference type="Proteomes" id="UP001164929"/>
    </source>
</evidence>
<dbReference type="EMBL" id="JAQIZT010000014">
    <property type="protein sequence ID" value="KAJ6971620.1"/>
    <property type="molecule type" value="Genomic_DNA"/>
</dbReference>
<accession>A0AAD6LRB4</accession>
<comment type="caution">
    <text evidence="1">The sequence shown here is derived from an EMBL/GenBank/DDBJ whole genome shotgun (WGS) entry which is preliminary data.</text>
</comment>
<name>A0AAD6LRB4_9ROSI</name>
<dbReference type="AlphaFoldDB" id="A0AAD6LRB4"/>
<organism evidence="1 2">
    <name type="scientific">Populus alba x Populus x berolinensis</name>
    <dbReference type="NCBI Taxonomy" id="444605"/>
    <lineage>
        <taxon>Eukaryota</taxon>
        <taxon>Viridiplantae</taxon>
        <taxon>Streptophyta</taxon>
        <taxon>Embryophyta</taxon>
        <taxon>Tracheophyta</taxon>
        <taxon>Spermatophyta</taxon>
        <taxon>Magnoliopsida</taxon>
        <taxon>eudicotyledons</taxon>
        <taxon>Gunneridae</taxon>
        <taxon>Pentapetalae</taxon>
        <taxon>rosids</taxon>
        <taxon>fabids</taxon>
        <taxon>Malpighiales</taxon>
        <taxon>Salicaceae</taxon>
        <taxon>Saliceae</taxon>
        <taxon>Populus</taxon>
    </lineage>
</organism>
<keyword evidence="2" id="KW-1185">Reference proteome</keyword>
<sequence length="34" mass="3862">MEHQSTHRAFIGCSGKLAKAFKSSKQEKKKEKRG</sequence>
<evidence type="ECO:0000313" key="1">
    <source>
        <dbReference type="EMBL" id="KAJ6971620.1"/>
    </source>
</evidence>
<protein>
    <submittedName>
        <fullName evidence="1">Uncharacterized protein</fullName>
    </submittedName>
</protein>
<proteinExistence type="predicted"/>
<gene>
    <name evidence="1" type="ORF">NC653_032212</name>
</gene>
<reference evidence="1" key="1">
    <citation type="journal article" date="2023" name="Mol. Ecol. Resour.">
        <title>Chromosome-level genome assembly of a triploid poplar Populus alba 'Berolinensis'.</title>
        <authorList>
            <person name="Chen S."/>
            <person name="Yu Y."/>
            <person name="Wang X."/>
            <person name="Wang S."/>
            <person name="Zhang T."/>
            <person name="Zhou Y."/>
            <person name="He R."/>
            <person name="Meng N."/>
            <person name="Wang Y."/>
            <person name="Liu W."/>
            <person name="Liu Z."/>
            <person name="Liu J."/>
            <person name="Guo Q."/>
            <person name="Huang H."/>
            <person name="Sederoff R.R."/>
            <person name="Wang G."/>
            <person name="Qu G."/>
            <person name="Chen S."/>
        </authorList>
    </citation>
    <scope>NUCLEOTIDE SEQUENCE</scope>
    <source>
        <strain evidence="1">SC-2020</strain>
    </source>
</reference>
<dbReference type="Proteomes" id="UP001164929">
    <property type="component" value="Chromosome 14"/>
</dbReference>